<name>A0ABD2Q3Y2_9PLAT</name>
<dbReference type="AlphaFoldDB" id="A0ABD2Q3Y2"/>
<protein>
    <recommendedName>
        <fullName evidence="1">CCHC-type domain-containing protein</fullName>
    </recommendedName>
</protein>
<sequence length="173" mass="18969">MTDADLKDWSKFKKKMQEAFGTSPYEAFKKVQGLRLEDYPSVEACKADVKRLCTIFSKSLEQVCFVSIMPPAVATQLKALPNATLDSMAVTARHLLVREVRAQGEPSSALSANPTRCCRVCGGRRSHRSDECPNRTCNSCGIRGHFSAQCRSKNGHGSSCQAAQAGFQVKRGH</sequence>
<dbReference type="Proteomes" id="UP001626550">
    <property type="component" value="Unassembled WGS sequence"/>
</dbReference>
<gene>
    <name evidence="2" type="ORF">Ciccas_007074</name>
</gene>
<evidence type="ECO:0000259" key="1">
    <source>
        <dbReference type="SMART" id="SM00343"/>
    </source>
</evidence>
<feature type="domain" description="CCHC-type" evidence="1">
    <location>
        <begin position="117"/>
        <end position="134"/>
    </location>
</feature>
<feature type="domain" description="CCHC-type" evidence="1">
    <location>
        <begin position="136"/>
        <end position="152"/>
    </location>
</feature>
<reference evidence="2 3" key="1">
    <citation type="submission" date="2024-11" db="EMBL/GenBank/DDBJ databases">
        <title>Adaptive evolution of stress response genes in parasites aligns with host niche diversity.</title>
        <authorList>
            <person name="Hahn C."/>
            <person name="Resl P."/>
        </authorList>
    </citation>
    <scope>NUCLEOTIDE SEQUENCE [LARGE SCALE GENOMIC DNA]</scope>
    <source>
        <strain evidence="2">EGGRZ-B1_66</strain>
        <tissue evidence="2">Body</tissue>
    </source>
</reference>
<proteinExistence type="predicted"/>
<dbReference type="SMART" id="SM00343">
    <property type="entry name" value="ZnF_C2HC"/>
    <property type="match status" value="2"/>
</dbReference>
<evidence type="ECO:0000313" key="2">
    <source>
        <dbReference type="EMBL" id="KAL3314314.1"/>
    </source>
</evidence>
<dbReference type="Gene3D" id="4.10.60.10">
    <property type="entry name" value="Zinc finger, CCHC-type"/>
    <property type="match status" value="1"/>
</dbReference>
<evidence type="ECO:0000313" key="3">
    <source>
        <dbReference type="Proteomes" id="UP001626550"/>
    </source>
</evidence>
<organism evidence="2 3">
    <name type="scientific">Cichlidogyrus casuarinus</name>
    <dbReference type="NCBI Taxonomy" id="1844966"/>
    <lineage>
        <taxon>Eukaryota</taxon>
        <taxon>Metazoa</taxon>
        <taxon>Spiralia</taxon>
        <taxon>Lophotrochozoa</taxon>
        <taxon>Platyhelminthes</taxon>
        <taxon>Monogenea</taxon>
        <taxon>Monopisthocotylea</taxon>
        <taxon>Dactylogyridea</taxon>
        <taxon>Ancyrocephalidae</taxon>
        <taxon>Cichlidogyrus</taxon>
    </lineage>
</organism>
<dbReference type="EMBL" id="JBJKFK010001036">
    <property type="protein sequence ID" value="KAL3314314.1"/>
    <property type="molecule type" value="Genomic_DNA"/>
</dbReference>
<dbReference type="InterPro" id="IPR001878">
    <property type="entry name" value="Znf_CCHC"/>
</dbReference>
<accession>A0ABD2Q3Y2</accession>
<keyword evidence="3" id="KW-1185">Reference proteome</keyword>
<comment type="caution">
    <text evidence="2">The sequence shown here is derived from an EMBL/GenBank/DDBJ whole genome shotgun (WGS) entry which is preliminary data.</text>
</comment>